<protein>
    <submittedName>
        <fullName evidence="2 3">Uncharacterized protein</fullName>
    </submittedName>
</protein>
<reference evidence="3" key="2">
    <citation type="submission" date="2020-05" db="UniProtKB">
        <authorList>
            <consortium name="EnsemblMetazoa"/>
        </authorList>
    </citation>
    <scope>IDENTIFICATION</scope>
    <source>
        <strain evidence="3">wikel</strain>
    </source>
</reference>
<keyword evidence="4" id="KW-1185">Reference proteome</keyword>
<dbReference type="EMBL" id="DS879518">
    <property type="protein sequence ID" value="EEC14973.1"/>
    <property type="molecule type" value="Genomic_DNA"/>
</dbReference>
<dbReference type="InParanoid" id="B7Q801"/>
<proteinExistence type="predicted"/>
<dbReference type="AlphaFoldDB" id="B7Q801"/>
<dbReference type="PaxDb" id="6945-B7Q801"/>
<dbReference type="HOGENOM" id="CLU_2657245_0_0_1"/>
<feature type="compositionally biased region" description="Basic and acidic residues" evidence="1">
    <location>
        <begin position="23"/>
        <end position="37"/>
    </location>
</feature>
<name>B7Q801_IXOSC</name>
<evidence type="ECO:0000313" key="2">
    <source>
        <dbReference type="EMBL" id="EEC14973.1"/>
    </source>
</evidence>
<dbReference type="VEuPathDB" id="VectorBase:ISCI011153"/>
<gene>
    <name evidence="2" type="ORF">IscW_ISCW011153</name>
</gene>
<sequence>MYILRAYISLPVQLTLARLSTKSSERELGTLHPDEHSGNTQQLERCDHSPHCTSSKRKTAYKRVKNEEMHFQKHEQ</sequence>
<accession>B7Q801</accession>
<dbReference type="VEuPathDB" id="VectorBase:ISCW011153"/>
<evidence type="ECO:0000313" key="4">
    <source>
        <dbReference type="Proteomes" id="UP000001555"/>
    </source>
</evidence>
<dbReference type="EMBL" id="ABJB010603547">
    <property type="status" value="NOT_ANNOTATED_CDS"/>
    <property type="molecule type" value="Genomic_DNA"/>
</dbReference>
<reference evidence="2 4" key="1">
    <citation type="submission" date="2008-03" db="EMBL/GenBank/DDBJ databases">
        <title>Annotation of Ixodes scapularis.</title>
        <authorList>
            <consortium name="Ixodes scapularis Genome Project Consortium"/>
            <person name="Caler E."/>
            <person name="Hannick L.I."/>
            <person name="Bidwell S."/>
            <person name="Joardar V."/>
            <person name="Thiagarajan M."/>
            <person name="Amedeo P."/>
            <person name="Galinsky K.J."/>
            <person name="Schobel S."/>
            <person name="Inman J."/>
            <person name="Hostetler J."/>
            <person name="Miller J."/>
            <person name="Hammond M."/>
            <person name="Megy K."/>
            <person name="Lawson D."/>
            <person name="Kodira C."/>
            <person name="Sutton G."/>
            <person name="Meyer J."/>
            <person name="Hill C.A."/>
            <person name="Birren B."/>
            <person name="Nene V."/>
            <person name="Collins F."/>
            <person name="Alarcon-Chaidez F."/>
            <person name="Wikel S."/>
            <person name="Strausberg R."/>
        </authorList>
    </citation>
    <scope>NUCLEOTIDE SEQUENCE [LARGE SCALE GENOMIC DNA]</scope>
    <source>
        <strain evidence="4">Wikel</strain>
        <strain evidence="2">Wikel colony</strain>
    </source>
</reference>
<dbReference type="Proteomes" id="UP000001555">
    <property type="component" value="Unassembled WGS sequence"/>
</dbReference>
<feature type="compositionally biased region" description="Basic and acidic residues" evidence="1">
    <location>
        <begin position="64"/>
        <end position="76"/>
    </location>
</feature>
<evidence type="ECO:0000313" key="3">
    <source>
        <dbReference type="EnsemblMetazoa" id="ISCW011153-PA"/>
    </source>
</evidence>
<organism>
    <name type="scientific">Ixodes scapularis</name>
    <name type="common">Black-legged tick</name>
    <name type="synonym">Deer tick</name>
    <dbReference type="NCBI Taxonomy" id="6945"/>
    <lineage>
        <taxon>Eukaryota</taxon>
        <taxon>Metazoa</taxon>
        <taxon>Ecdysozoa</taxon>
        <taxon>Arthropoda</taxon>
        <taxon>Chelicerata</taxon>
        <taxon>Arachnida</taxon>
        <taxon>Acari</taxon>
        <taxon>Parasitiformes</taxon>
        <taxon>Ixodida</taxon>
        <taxon>Ixodoidea</taxon>
        <taxon>Ixodidae</taxon>
        <taxon>Ixodinae</taxon>
        <taxon>Ixodes</taxon>
    </lineage>
</organism>
<evidence type="ECO:0000256" key="1">
    <source>
        <dbReference type="SAM" id="MobiDB-lite"/>
    </source>
</evidence>
<feature type="compositionally biased region" description="Basic residues" evidence="1">
    <location>
        <begin position="54"/>
        <end position="63"/>
    </location>
</feature>
<dbReference type="EnsemblMetazoa" id="ISCW011153-RA">
    <property type="protein sequence ID" value="ISCW011153-PA"/>
    <property type="gene ID" value="ISCW011153"/>
</dbReference>
<feature type="region of interest" description="Disordered" evidence="1">
    <location>
        <begin position="22"/>
        <end position="76"/>
    </location>
</feature>